<gene>
    <name evidence="3" type="ORF">PCOR1329_LOCUS21327</name>
</gene>
<protein>
    <submittedName>
        <fullName evidence="3">Uncharacterized protein</fullName>
    </submittedName>
</protein>
<comment type="caution">
    <text evidence="3">The sequence shown here is derived from an EMBL/GenBank/DDBJ whole genome shotgun (WGS) entry which is preliminary data.</text>
</comment>
<keyword evidence="2" id="KW-0812">Transmembrane</keyword>
<evidence type="ECO:0000313" key="4">
    <source>
        <dbReference type="Proteomes" id="UP001189429"/>
    </source>
</evidence>
<keyword evidence="4" id="KW-1185">Reference proteome</keyword>
<evidence type="ECO:0000256" key="1">
    <source>
        <dbReference type="SAM" id="MobiDB-lite"/>
    </source>
</evidence>
<dbReference type="Proteomes" id="UP001189429">
    <property type="component" value="Unassembled WGS sequence"/>
</dbReference>
<name>A0ABN9RJK6_9DINO</name>
<accession>A0ABN9RJK6</accession>
<feature type="compositionally biased region" description="Basic residues" evidence="1">
    <location>
        <begin position="580"/>
        <end position="596"/>
    </location>
</feature>
<reference evidence="3" key="1">
    <citation type="submission" date="2023-10" db="EMBL/GenBank/DDBJ databases">
        <authorList>
            <person name="Chen Y."/>
            <person name="Shah S."/>
            <person name="Dougan E. K."/>
            <person name="Thang M."/>
            <person name="Chan C."/>
        </authorList>
    </citation>
    <scope>NUCLEOTIDE SEQUENCE [LARGE SCALE GENOMIC DNA]</scope>
</reference>
<organism evidence="3 4">
    <name type="scientific">Prorocentrum cordatum</name>
    <dbReference type="NCBI Taxonomy" id="2364126"/>
    <lineage>
        <taxon>Eukaryota</taxon>
        <taxon>Sar</taxon>
        <taxon>Alveolata</taxon>
        <taxon>Dinophyceae</taxon>
        <taxon>Prorocentrales</taxon>
        <taxon>Prorocentraceae</taxon>
        <taxon>Prorocentrum</taxon>
    </lineage>
</organism>
<feature type="transmembrane region" description="Helical" evidence="2">
    <location>
        <begin position="12"/>
        <end position="36"/>
    </location>
</feature>
<dbReference type="EMBL" id="CAUYUJ010007003">
    <property type="protein sequence ID" value="CAK0819301.1"/>
    <property type="molecule type" value="Genomic_DNA"/>
</dbReference>
<proteinExistence type="predicted"/>
<keyword evidence="2" id="KW-0472">Membrane</keyword>
<feature type="region of interest" description="Disordered" evidence="1">
    <location>
        <begin position="415"/>
        <end position="442"/>
    </location>
</feature>
<sequence>MESLQIVYRSFGYSFLLMHGGLFAVLFVLCVMRVCAAFRSFCMAVRSFSCDQVRCRTHFRCASEQDRRLEAQVNEVQKSYFFTFGPIHVVAQMCIIVFCHITSASAEQSVHPRHGWHTDGMVTHYAAFAPMYISATAMMLMLGVLPKSTSTAWLNALNITTSLSVVFFSAVPDRIRGFPVAVDDGQFRGAFMLQISQSWVCGNPKLSALLVCSLVLLKAIQQSFCCSDFVLTFLVLALMAVLSLIAFWGLDSCMRLMAAVYAREADATKHASLIERLMSKSCDACIYLGPRLEIIKGADQLCSLLMCRSGPESFNGRLFTEFATEDEKPRVLEFIARLSEADDAEQDTQASFLSTKLRDTLGITLRVQICHACLGSGDDLIHVVGINEEQDEWNTQGVHQSHFIARCLAKGAEGAGHALDSPGPSRDRSDTSESDSFDDDDGFTSVVSVGTSDSGMHVAFNLIAGSGDDALPITSCSPSFSVLFGNFEPGTLLRSLFTQRDYNILEKWVTDAVVAGPLDQQEAQRSKRLSFRLRKLNRLGVDINARCSLAPCGDDAASMRLSLLDIQWLALQQELPRAQRTARARGRRDGRSRRRSLGTPSGPPASPIGIGKQLQHL</sequence>
<feature type="transmembrane region" description="Helical" evidence="2">
    <location>
        <begin position="123"/>
        <end position="145"/>
    </location>
</feature>
<evidence type="ECO:0000313" key="3">
    <source>
        <dbReference type="EMBL" id="CAK0819301.1"/>
    </source>
</evidence>
<feature type="transmembrane region" description="Helical" evidence="2">
    <location>
        <begin position="229"/>
        <end position="250"/>
    </location>
</feature>
<feature type="transmembrane region" description="Helical" evidence="2">
    <location>
        <begin position="152"/>
        <end position="171"/>
    </location>
</feature>
<feature type="region of interest" description="Disordered" evidence="1">
    <location>
        <begin position="579"/>
        <end position="617"/>
    </location>
</feature>
<feature type="compositionally biased region" description="Acidic residues" evidence="1">
    <location>
        <begin position="432"/>
        <end position="442"/>
    </location>
</feature>
<keyword evidence="2" id="KW-1133">Transmembrane helix</keyword>
<feature type="transmembrane region" description="Helical" evidence="2">
    <location>
        <begin position="191"/>
        <end position="217"/>
    </location>
</feature>
<feature type="transmembrane region" description="Helical" evidence="2">
    <location>
        <begin position="80"/>
        <end position="103"/>
    </location>
</feature>
<evidence type="ECO:0000256" key="2">
    <source>
        <dbReference type="SAM" id="Phobius"/>
    </source>
</evidence>